<dbReference type="InterPro" id="IPR001138">
    <property type="entry name" value="Zn2Cys6_DnaBD"/>
</dbReference>
<accession>A0A6A6T7N0</accession>
<protein>
    <recommendedName>
        <fullName evidence="2">Zn(2)-C6 fungal-type domain-containing protein</fullName>
    </recommendedName>
</protein>
<evidence type="ECO:0000259" key="2">
    <source>
        <dbReference type="PROSITE" id="PS50048"/>
    </source>
</evidence>
<dbReference type="OrthoDB" id="4937900at2759"/>
<keyword evidence="4" id="KW-1185">Reference proteome</keyword>
<feature type="domain" description="Zn(2)-C6 fungal-type" evidence="2">
    <location>
        <begin position="15"/>
        <end position="45"/>
    </location>
</feature>
<dbReference type="PROSITE" id="PS00463">
    <property type="entry name" value="ZN2_CY6_FUNGAL_1"/>
    <property type="match status" value="1"/>
</dbReference>
<dbReference type="Proteomes" id="UP000799324">
    <property type="component" value="Unassembled WGS sequence"/>
</dbReference>
<dbReference type="InterPro" id="IPR036864">
    <property type="entry name" value="Zn2-C6_fun-type_DNA-bd_sf"/>
</dbReference>
<proteinExistence type="predicted"/>
<dbReference type="PANTHER" id="PTHR47784">
    <property type="entry name" value="STEROL UPTAKE CONTROL PROTEIN 2"/>
    <property type="match status" value="1"/>
</dbReference>
<dbReference type="EMBL" id="MU004344">
    <property type="protein sequence ID" value="KAF2655836.1"/>
    <property type="molecule type" value="Genomic_DNA"/>
</dbReference>
<dbReference type="SMART" id="SM00066">
    <property type="entry name" value="GAL4"/>
    <property type="match status" value="1"/>
</dbReference>
<keyword evidence="1" id="KW-0539">Nucleus</keyword>
<sequence length="371" mass="41618">MNGGTRKSHTKSRNGCSQCKRARVKCSGQAPKCSRCGLRNLECDFADERTRSRILRLGWTHQSLTLPSLSPLPLAIEQQGFLQHFVESTSNSLITHDIKHFHTSRSFWRVEIPREALRCDYLLSSILALSAIHKTHLLHASGHLTPHTSIEHDINRSLRLHQASVSQFTASVPAITRENIMPALALAALSAVYSCALAQLLPALTPTDHVDQAISVLVSNYKALRLFRGHKPWLGSSGIEIEDRDGPDMVYDRGKRNGLDLAMKARKLRIINDSACDDEVEKAMYDVAITAFLDIHAHWTLKIPAEFMDCVQQKKPMALLVLNVFVVQVEEAEIGEGSVPWFMTFWKEGLKDCVSDHLGSLWTDYCELEVQ</sequence>
<dbReference type="GO" id="GO:0008270">
    <property type="term" value="F:zinc ion binding"/>
    <property type="evidence" value="ECO:0007669"/>
    <property type="project" value="InterPro"/>
</dbReference>
<dbReference type="SUPFAM" id="SSF57701">
    <property type="entry name" value="Zn2/Cys6 DNA-binding domain"/>
    <property type="match status" value="1"/>
</dbReference>
<dbReference type="Pfam" id="PF00172">
    <property type="entry name" value="Zn_clus"/>
    <property type="match status" value="1"/>
</dbReference>
<dbReference type="Gene3D" id="4.10.240.10">
    <property type="entry name" value="Zn(2)-C6 fungal-type DNA-binding domain"/>
    <property type="match status" value="1"/>
</dbReference>
<evidence type="ECO:0000313" key="3">
    <source>
        <dbReference type="EMBL" id="KAF2655836.1"/>
    </source>
</evidence>
<dbReference type="GO" id="GO:0001228">
    <property type="term" value="F:DNA-binding transcription activator activity, RNA polymerase II-specific"/>
    <property type="evidence" value="ECO:0007669"/>
    <property type="project" value="TreeGrafter"/>
</dbReference>
<dbReference type="PROSITE" id="PS50048">
    <property type="entry name" value="ZN2_CY6_FUNGAL_2"/>
    <property type="match status" value="1"/>
</dbReference>
<name>A0A6A6T7N0_9PLEO</name>
<dbReference type="InterPro" id="IPR053157">
    <property type="entry name" value="Sterol_Uptake_Regulator"/>
</dbReference>
<dbReference type="CDD" id="cd00067">
    <property type="entry name" value="GAL4"/>
    <property type="match status" value="1"/>
</dbReference>
<evidence type="ECO:0000313" key="4">
    <source>
        <dbReference type="Proteomes" id="UP000799324"/>
    </source>
</evidence>
<dbReference type="PANTHER" id="PTHR47784:SF5">
    <property type="entry name" value="STEROL UPTAKE CONTROL PROTEIN 2"/>
    <property type="match status" value="1"/>
</dbReference>
<evidence type="ECO:0000256" key="1">
    <source>
        <dbReference type="ARBA" id="ARBA00023242"/>
    </source>
</evidence>
<gene>
    <name evidence="3" type="ORF">K491DRAFT_778508</name>
</gene>
<dbReference type="AlphaFoldDB" id="A0A6A6T7N0"/>
<organism evidence="3 4">
    <name type="scientific">Lophiostoma macrostomum CBS 122681</name>
    <dbReference type="NCBI Taxonomy" id="1314788"/>
    <lineage>
        <taxon>Eukaryota</taxon>
        <taxon>Fungi</taxon>
        <taxon>Dikarya</taxon>
        <taxon>Ascomycota</taxon>
        <taxon>Pezizomycotina</taxon>
        <taxon>Dothideomycetes</taxon>
        <taxon>Pleosporomycetidae</taxon>
        <taxon>Pleosporales</taxon>
        <taxon>Lophiostomataceae</taxon>
        <taxon>Lophiostoma</taxon>
    </lineage>
</organism>
<reference evidence="3" key="1">
    <citation type="journal article" date="2020" name="Stud. Mycol.">
        <title>101 Dothideomycetes genomes: a test case for predicting lifestyles and emergence of pathogens.</title>
        <authorList>
            <person name="Haridas S."/>
            <person name="Albert R."/>
            <person name="Binder M."/>
            <person name="Bloem J."/>
            <person name="Labutti K."/>
            <person name="Salamov A."/>
            <person name="Andreopoulos B."/>
            <person name="Baker S."/>
            <person name="Barry K."/>
            <person name="Bills G."/>
            <person name="Bluhm B."/>
            <person name="Cannon C."/>
            <person name="Castanera R."/>
            <person name="Culley D."/>
            <person name="Daum C."/>
            <person name="Ezra D."/>
            <person name="Gonzalez J."/>
            <person name="Henrissat B."/>
            <person name="Kuo A."/>
            <person name="Liang C."/>
            <person name="Lipzen A."/>
            <person name="Lutzoni F."/>
            <person name="Magnuson J."/>
            <person name="Mondo S."/>
            <person name="Nolan M."/>
            <person name="Ohm R."/>
            <person name="Pangilinan J."/>
            <person name="Park H.-J."/>
            <person name="Ramirez L."/>
            <person name="Alfaro M."/>
            <person name="Sun H."/>
            <person name="Tritt A."/>
            <person name="Yoshinaga Y."/>
            <person name="Zwiers L.-H."/>
            <person name="Turgeon B."/>
            <person name="Goodwin S."/>
            <person name="Spatafora J."/>
            <person name="Crous P."/>
            <person name="Grigoriev I."/>
        </authorList>
    </citation>
    <scope>NUCLEOTIDE SEQUENCE</scope>
    <source>
        <strain evidence="3">CBS 122681</strain>
    </source>
</reference>